<dbReference type="AlphaFoldDB" id="R7UQG3"/>
<dbReference type="EMBL" id="KB300940">
    <property type="protein sequence ID" value="ELU06167.1"/>
    <property type="molecule type" value="Genomic_DNA"/>
</dbReference>
<sequence length="85" mass="10146">KLDGVRKRNRKDSGPQAMEDYLQLPDDYNDREDDPGKKRVRWADLEERKSQVKMREMGFVIGHTNWDKMVDDDYADKALNRTKFI</sequence>
<feature type="region of interest" description="Disordered" evidence="1">
    <location>
        <begin position="1"/>
        <end position="37"/>
    </location>
</feature>
<dbReference type="GO" id="GO:0032204">
    <property type="term" value="P:regulation of telomere maintenance"/>
    <property type="evidence" value="ECO:0007669"/>
    <property type="project" value="TreeGrafter"/>
</dbReference>
<accession>R7UQG3</accession>
<dbReference type="STRING" id="283909.R7UQG3"/>
<dbReference type="OrthoDB" id="513595at2759"/>
<dbReference type="InterPro" id="IPR026314">
    <property type="entry name" value="YLP_motif_con_p1"/>
</dbReference>
<gene>
    <name evidence="2" type="ORF">CAPTEDRAFT_97534</name>
</gene>
<dbReference type="EMBL" id="AMQN01043783">
    <property type="status" value="NOT_ANNOTATED_CDS"/>
    <property type="molecule type" value="Genomic_DNA"/>
</dbReference>
<reference evidence="4" key="1">
    <citation type="submission" date="2012-12" db="EMBL/GenBank/DDBJ databases">
        <authorList>
            <person name="Hellsten U."/>
            <person name="Grimwood J."/>
            <person name="Chapman J.A."/>
            <person name="Shapiro H."/>
            <person name="Aerts A."/>
            <person name="Otillar R.P."/>
            <person name="Terry A.Y."/>
            <person name="Boore J.L."/>
            <person name="Simakov O."/>
            <person name="Marletaz F."/>
            <person name="Cho S.-J."/>
            <person name="Edsinger-Gonzales E."/>
            <person name="Havlak P."/>
            <person name="Kuo D.-H."/>
            <person name="Larsson T."/>
            <person name="Lv J."/>
            <person name="Arendt D."/>
            <person name="Savage R."/>
            <person name="Osoegawa K."/>
            <person name="de Jong P."/>
            <person name="Lindberg D.R."/>
            <person name="Seaver E.C."/>
            <person name="Weisblat D.A."/>
            <person name="Putnam N.H."/>
            <person name="Grigoriev I.V."/>
            <person name="Rokhsar D.S."/>
        </authorList>
    </citation>
    <scope>NUCLEOTIDE SEQUENCE</scope>
    <source>
        <strain evidence="4">I ESC-2004</strain>
    </source>
</reference>
<dbReference type="Proteomes" id="UP000014760">
    <property type="component" value="Unassembled WGS sequence"/>
</dbReference>
<dbReference type="HOGENOM" id="CLU_157476_0_0_1"/>
<evidence type="ECO:0000313" key="2">
    <source>
        <dbReference type="EMBL" id="ELU06167.1"/>
    </source>
</evidence>
<dbReference type="PANTHER" id="PTHR13413">
    <property type="entry name" value="YLP MOTIF CONTAINING PROTEIN NUCLEAR PROTEIN ZAP"/>
    <property type="match status" value="1"/>
</dbReference>
<keyword evidence="4" id="KW-1185">Reference proteome</keyword>
<dbReference type="EnsemblMetazoa" id="CapteT97534">
    <property type="protein sequence ID" value="CapteP97534"/>
    <property type="gene ID" value="CapteG97534"/>
</dbReference>
<dbReference type="OMA" id="QRWCISS"/>
<dbReference type="GO" id="GO:0005634">
    <property type="term" value="C:nucleus"/>
    <property type="evidence" value="ECO:0007669"/>
    <property type="project" value="InterPro"/>
</dbReference>
<name>R7UQG3_CAPTE</name>
<reference evidence="2 4" key="2">
    <citation type="journal article" date="2013" name="Nature">
        <title>Insights into bilaterian evolution from three spiralian genomes.</title>
        <authorList>
            <person name="Simakov O."/>
            <person name="Marletaz F."/>
            <person name="Cho S.J."/>
            <person name="Edsinger-Gonzales E."/>
            <person name="Havlak P."/>
            <person name="Hellsten U."/>
            <person name="Kuo D.H."/>
            <person name="Larsson T."/>
            <person name="Lv J."/>
            <person name="Arendt D."/>
            <person name="Savage R."/>
            <person name="Osoegawa K."/>
            <person name="de Jong P."/>
            <person name="Grimwood J."/>
            <person name="Chapman J.A."/>
            <person name="Shapiro H."/>
            <person name="Aerts A."/>
            <person name="Otillar R.P."/>
            <person name="Terry A.Y."/>
            <person name="Boore J.L."/>
            <person name="Grigoriev I.V."/>
            <person name="Lindberg D.R."/>
            <person name="Seaver E.C."/>
            <person name="Weisblat D.A."/>
            <person name="Putnam N.H."/>
            <person name="Rokhsar D.S."/>
        </authorList>
    </citation>
    <scope>NUCLEOTIDE SEQUENCE</scope>
    <source>
        <strain evidence="2 4">I ESC-2004</strain>
    </source>
</reference>
<evidence type="ECO:0000256" key="1">
    <source>
        <dbReference type="SAM" id="MobiDB-lite"/>
    </source>
</evidence>
<evidence type="ECO:0000313" key="3">
    <source>
        <dbReference type="EnsemblMetazoa" id="CapteP97534"/>
    </source>
</evidence>
<dbReference type="PANTHER" id="PTHR13413:SF0">
    <property type="entry name" value="YLP MOTIF-CONTAINING PROTEIN 1"/>
    <property type="match status" value="1"/>
</dbReference>
<protein>
    <recommendedName>
        <fullName evidence="5">YLP motif-containing protein 1</fullName>
    </recommendedName>
</protein>
<feature type="non-terminal residue" evidence="2">
    <location>
        <position position="1"/>
    </location>
</feature>
<reference evidence="3" key="3">
    <citation type="submission" date="2015-06" db="UniProtKB">
        <authorList>
            <consortium name="EnsemblMetazoa"/>
        </authorList>
    </citation>
    <scope>IDENTIFICATION</scope>
</reference>
<organism evidence="2">
    <name type="scientific">Capitella teleta</name>
    <name type="common">Polychaete worm</name>
    <dbReference type="NCBI Taxonomy" id="283909"/>
    <lineage>
        <taxon>Eukaryota</taxon>
        <taxon>Metazoa</taxon>
        <taxon>Spiralia</taxon>
        <taxon>Lophotrochozoa</taxon>
        <taxon>Annelida</taxon>
        <taxon>Polychaeta</taxon>
        <taxon>Sedentaria</taxon>
        <taxon>Scolecida</taxon>
        <taxon>Capitellidae</taxon>
        <taxon>Capitella</taxon>
    </lineage>
</organism>
<evidence type="ECO:0008006" key="5">
    <source>
        <dbReference type="Google" id="ProtNLM"/>
    </source>
</evidence>
<evidence type="ECO:0000313" key="4">
    <source>
        <dbReference type="Proteomes" id="UP000014760"/>
    </source>
</evidence>
<proteinExistence type="predicted"/>